<dbReference type="Proteomes" id="UP000783390">
    <property type="component" value="Unassembled WGS sequence"/>
</dbReference>
<dbReference type="EMBL" id="JAGGJZ010000002">
    <property type="protein sequence ID" value="MBP1889117.1"/>
    <property type="molecule type" value="Genomic_DNA"/>
</dbReference>
<proteinExistence type="predicted"/>
<organism evidence="1 2">
    <name type="scientific">Clostridium moniliforme</name>
    <dbReference type="NCBI Taxonomy" id="39489"/>
    <lineage>
        <taxon>Bacteria</taxon>
        <taxon>Bacillati</taxon>
        <taxon>Bacillota</taxon>
        <taxon>Clostridia</taxon>
        <taxon>Eubacteriales</taxon>
        <taxon>Clostridiaceae</taxon>
        <taxon>Clostridium</taxon>
    </lineage>
</organism>
<evidence type="ECO:0000313" key="2">
    <source>
        <dbReference type="Proteomes" id="UP000783390"/>
    </source>
</evidence>
<name>A0ABS4EYP0_9CLOT</name>
<accession>A0ABS4EYP0</accession>
<protein>
    <submittedName>
        <fullName evidence="1">Mannitol-specific phosphotransferase system IIBC component</fullName>
    </submittedName>
</protein>
<keyword evidence="2" id="KW-1185">Reference proteome</keyword>
<sequence>MYLYVIPFIFSTYNELIIITDEYISTIFKTISTSDIDCIRIENDPITSSHSKAQLILFIKNKNEKVKINIPNRNIETVKNSLREVGYEVHITTKIS</sequence>
<comment type="caution">
    <text evidence="1">The sequence shown here is derived from an EMBL/GenBank/DDBJ whole genome shotgun (WGS) entry which is preliminary data.</text>
</comment>
<dbReference type="RefSeq" id="WP_209795841.1">
    <property type="nucleotide sequence ID" value="NZ_JAGGJZ010000002.1"/>
</dbReference>
<reference evidence="1 2" key="1">
    <citation type="submission" date="2021-03" db="EMBL/GenBank/DDBJ databases">
        <title>Genomic Encyclopedia of Type Strains, Phase IV (KMG-IV): sequencing the most valuable type-strain genomes for metagenomic binning, comparative biology and taxonomic classification.</title>
        <authorList>
            <person name="Goeker M."/>
        </authorList>
    </citation>
    <scope>NUCLEOTIDE SEQUENCE [LARGE SCALE GENOMIC DNA]</scope>
    <source>
        <strain evidence="1 2">DSM 3984</strain>
    </source>
</reference>
<gene>
    <name evidence="1" type="ORF">J2Z53_000698</name>
</gene>
<evidence type="ECO:0000313" key="1">
    <source>
        <dbReference type="EMBL" id="MBP1889117.1"/>
    </source>
</evidence>